<dbReference type="GO" id="GO:0030864">
    <property type="term" value="C:cortical actin cytoskeleton"/>
    <property type="evidence" value="ECO:0007669"/>
    <property type="project" value="TreeGrafter"/>
</dbReference>
<evidence type="ECO:0000259" key="5">
    <source>
        <dbReference type="PROSITE" id="PS51263"/>
    </source>
</evidence>
<feature type="domain" description="SH3" evidence="4">
    <location>
        <begin position="775"/>
        <end position="832"/>
    </location>
</feature>
<organism evidence="6 7">
    <name type="scientific">Blastomyces parvus</name>
    <dbReference type="NCBI Taxonomy" id="2060905"/>
    <lineage>
        <taxon>Eukaryota</taxon>
        <taxon>Fungi</taxon>
        <taxon>Dikarya</taxon>
        <taxon>Ascomycota</taxon>
        <taxon>Pezizomycotina</taxon>
        <taxon>Eurotiomycetes</taxon>
        <taxon>Eurotiomycetidae</taxon>
        <taxon>Onygenales</taxon>
        <taxon>Ajellomycetaceae</taxon>
        <taxon>Blastomyces</taxon>
    </lineage>
</organism>
<accession>A0A2B7XGG5</accession>
<dbReference type="PANTHER" id="PTHR10829:SF25">
    <property type="entry name" value="DREBRIN-LIKE PROTEIN"/>
    <property type="match status" value="1"/>
</dbReference>
<evidence type="ECO:0000256" key="2">
    <source>
        <dbReference type="PROSITE-ProRule" id="PRU00192"/>
    </source>
</evidence>
<feature type="compositionally biased region" description="Polar residues" evidence="3">
    <location>
        <begin position="374"/>
        <end position="386"/>
    </location>
</feature>
<evidence type="ECO:0008006" key="8">
    <source>
        <dbReference type="Google" id="ProtNLM"/>
    </source>
</evidence>
<evidence type="ECO:0000313" key="6">
    <source>
        <dbReference type="EMBL" id="PGH08015.1"/>
    </source>
</evidence>
<comment type="caution">
    <text evidence="6">The sequence shown here is derived from an EMBL/GenBank/DDBJ whole genome shotgun (WGS) entry which is preliminary data.</text>
</comment>
<feature type="domain" description="SH3" evidence="4">
    <location>
        <begin position="678"/>
        <end position="738"/>
    </location>
</feature>
<dbReference type="Proteomes" id="UP000224080">
    <property type="component" value="Unassembled WGS sequence"/>
</dbReference>
<feature type="compositionally biased region" description="Polar residues" evidence="3">
    <location>
        <begin position="439"/>
        <end position="455"/>
    </location>
</feature>
<evidence type="ECO:0000313" key="7">
    <source>
        <dbReference type="Proteomes" id="UP000224080"/>
    </source>
</evidence>
<feature type="region of interest" description="Disordered" evidence="3">
    <location>
        <begin position="742"/>
        <end position="779"/>
    </location>
</feature>
<feature type="compositionally biased region" description="Basic and acidic residues" evidence="3">
    <location>
        <begin position="426"/>
        <end position="435"/>
    </location>
</feature>
<feature type="region of interest" description="Disordered" evidence="3">
    <location>
        <begin position="248"/>
        <end position="631"/>
    </location>
</feature>
<dbReference type="PROSITE" id="PS51263">
    <property type="entry name" value="ADF_H"/>
    <property type="match status" value="1"/>
</dbReference>
<dbReference type="InterPro" id="IPR001452">
    <property type="entry name" value="SH3_domain"/>
</dbReference>
<keyword evidence="1 2" id="KW-0728">SH3 domain</keyword>
<dbReference type="GO" id="GO:0005884">
    <property type="term" value="C:actin filament"/>
    <property type="evidence" value="ECO:0007669"/>
    <property type="project" value="TreeGrafter"/>
</dbReference>
<dbReference type="FunFam" id="3.40.20.10:FF:000045">
    <property type="entry name" value="Actin binding protein, putative"/>
    <property type="match status" value="1"/>
</dbReference>
<dbReference type="SUPFAM" id="SSF55753">
    <property type="entry name" value="Actin depolymerizing proteins"/>
    <property type="match status" value="1"/>
</dbReference>
<proteinExistence type="predicted"/>
<dbReference type="SUPFAM" id="SSF50044">
    <property type="entry name" value="SH3-domain"/>
    <property type="match status" value="2"/>
</dbReference>
<dbReference type="CDD" id="cd11961">
    <property type="entry name" value="SH3_Abp1_fungi_C2"/>
    <property type="match status" value="1"/>
</dbReference>
<dbReference type="GO" id="GO:0051015">
    <property type="term" value="F:actin filament binding"/>
    <property type="evidence" value="ECO:0007669"/>
    <property type="project" value="TreeGrafter"/>
</dbReference>
<evidence type="ECO:0000256" key="1">
    <source>
        <dbReference type="ARBA" id="ARBA00022443"/>
    </source>
</evidence>
<protein>
    <recommendedName>
        <fullName evidence="8">Cortactin</fullName>
    </recommendedName>
</protein>
<dbReference type="CDD" id="cd11962">
    <property type="entry name" value="SH3_Abp1_fungi_C1"/>
    <property type="match status" value="1"/>
</dbReference>
<keyword evidence="7" id="KW-1185">Reference proteome</keyword>
<dbReference type="EMBL" id="PDNC01000011">
    <property type="protein sequence ID" value="PGH08015.1"/>
    <property type="molecule type" value="Genomic_DNA"/>
</dbReference>
<dbReference type="PANTHER" id="PTHR10829">
    <property type="entry name" value="CORTACTIN AND DREBRIN"/>
    <property type="match status" value="1"/>
</dbReference>
<name>A0A2B7XGG5_9EURO</name>
<dbReference type="InterPro" id="IPR036028">
    <property type="entry name" value="SH3-like_dom_sf"/>
</dbReference>
<dbReference type="SMART" id="SM00102">
    <property type="entry name" value="ADF"/>
    <property type="match status" value="1"/>
</dbReference>
<dbReference type="Pfam" id="PF00241">
    <property type="entry name" value="Cofilin_ADF"/>
    <property type="match status" value="1"/>
</dbReference>
<gene>
    <name evidence="6" type="ORF">GX51_01455</name>
</gene>
<feature type="compositionally biased region" description="Pro residues" evidence="3">
    <location>
        <begin position="581"/>
        <end position="596"/>
    </location>
</feature>
<reference evidence="6 7" key="1">
    <citation type="submission" date="2017-10" db="EMBL/GenBank/DDBJ databases">
        <title>Comparative genomics in systemic dimorphic fungi from Ajellomycetaceae.</title>
        <authorList>
            <person name="Munoz J.F."/>
            <person name="Mcewen J.G."/>
            <person name="Clay O.K."/>
            <person name="Cuomo C.A."/>
        </authorList>
    </citation>
    <scope>NUCLEOTIDE SEQUENCE [LARGE SCALE GENOMIC DNA]</scope>
    <source>
        <strain evidence="6 7">UAMH130</strain>
    </source>
</reference>
<feature type="region of interest" description="Disordered" evidence="3">
    <location>
        <begin position="157"/>
        <end position="183"/>
    </location>
</feature>
<dbReference type="STRING" id="2060905.A0A2B7XGG5"/>
<dbReference type="AlphaFoldDB" id="A0A2B7XGG5"/>
<sequence length="832" mass="87651">MASLNLSTNGPSISKSYRAVVEASAPTGPAAASPTYGQWAIFTVSTPLVNAFQQDSAGKESVLKVQSSGEGELEDLIEEFSDGRIQFAYVKVKDPNTGLPKNVLIGWCGEGVPERTKGYFTSHQAAVSKLLHGYHVQISARSDRDLTPEGIVQKVADSSGSKYSAGDAPAPIKSGPKPTVASKPVFTPARSGGAFKPLGGTTRTAAPAQQEVDDDGWGADAPPVTRTQLEKVKPAYQPTKVNMQDIMSQKPSASKFEPRHSDETPSSDVVRGGYQPVGKIDIAAIRRQARESGQSHDERPEPVKGAYEPVGKVDIAAIRARAQGPSGSSQASPRNISPAATGGSGGSEERRTLAERSAAFSSSDRLTSLPKPKVSSNFKGTSTFTGTKAPVPGAFSVTPTTNATTVSGASRTFADQGGKTPAQLWAEKKARERGGAGETTPSHAESQQPLQSQASGGAGWKSSYIGKSWAPVQTTHTGGSGKGHQPSGSEVDETSTPPKHEEEEEQDVPRGGVGSIRDRFANAPPMGAAAPASNYERSAPSPPPLDTSNKPGATRGVPIPGLPSRPTEPEEPYEDQRQSIPTPPQQPRSPTPPTPASIPGSPIRVAMPVGMGSAAEKIPDAHEEQYSPPVALPVRSLEKQLPREEDLDDEPTHYDARDVAQVAATETHPEPPTEAAKSESLRALVVYDYEKAEDNEIDLVEGEYVIEINMVSDDWWMGVNSRGDRGLFPQNYVELAATPAVPAPASGSGTGSGTAGASSRLGSDPGTAAPAQPATSGRTATAQYDYEPAEDNELGFPEGAMITNIEFPDDDWWHGEYNGRSGLFPANYVELN</sequence>
<feature type="compositionally biased region" description="Basic and acidic residues" evidence="3">
    <location>
        <begin position="288"/>
        <end position="302"/>
    </location>
</feature>
<dbReference type="GO" id="GO:0030427">
    <property type="term" value="C:site of polarized growth"/>
    <property type="evidence" value="ECO:0007669"/>
    <property type="project" value="TreeGrafter"/>
</dbReference>
<feature type="compositionally biased region" description="Polar residues" evidence="3">
    <location>
        <begin position="397"/>
        <end position="410"/>
    </location>
</feature>
<feature type="domain" description="ADF-H" evidence="5">
    <location>
        <begin position="5"/>
        <end position="156"/>
    </location>
</feature>
<dbReference type="Pfam" id="PF14604">
    <property type="entry name" value="SH3_9"/>
    <property type="match status" value="2"/>
</dbReference>
<dbReference type="InterPro" id="IPR035719">
    <property type="entry name" value="Abp1_fungi_SH3_C1"/>
</dbReference>
<dbReference type="PRINTS" id="PR00452">
    <property type="entry name" value="SH3DOMAIN"/>
</dbReference>
<dbReference type="PROSITE" id="PS50002">
    <property type="entry name" value="SH3"/>
    <property type="match status" value="2"/>
</dbReference>
<dbReference type="FunFam" id="2.30.30.40:FF:000242">
    <property type="entry name" value="Actin binding protein"/>
    <property type="match status" value="1"/>
</dbReference>
<dbReference type="GO" id="GO:0030833">
    <property type="term" value="P:regulation of actin filament polymerization"/>
    <property type="evidence" value="ECO:0007669"/>
    <property type="project" value="TreeGrafter"/>
</dbReference>
<evidence type="ECO:0000256" key="3">
    <source>
        <dbReference type="SAM" id="MobiDB-lite"/>
    </source>
</evidence>
<dbReference type="InterPro" id="IPR035718">
    <property type="entry name" value="Abp1_fungi_SH3_C2"/>
</dbReference>
<evidence type="ECO:0000259" key="4">
    <source>
        <dbReference type="PROSITE" id="PS50002"/>
    </source>
</evidence>
<dbReference type="InterPro" id="IPR029006">
    <property type="entry name" value="ADF-H/Gelsolin-like_dom_sf"/>
</dbReference>
<dbReference type="OrthoDB" id="5971719at2759"/>
<dbReference type="InterPro" id="IPR002108">
    <property type="entry name" value="ADF-H"/>
</dbReference>
<dbReference type="Gene3D" id="2.30.30.40">
    <property type="entry name" value="SH3 Domains"/>
    <property type="match status" value="2"/>
</dbReference>
<dbReference type="SMART" id="SM00326">
    <property type="entry name" value="SH3"/>
    <property type="match status" value="2"/>
</dbReference>
<dbReference type="CDD" id="cd11281">
    <property type="entry name" value="ADF_drebrin_like"/>
    <property type="match status" value="1"/>
</dbReference>
<feature type="compositionally biased region" description="Low complexity" evidence="3">
    <location>
        <begin position="521"/>
        <end position="532"/>
    </location>
</feature>
<dbReference type="PRINTS" id="PR00499">
    <property type="entry name" value="P67PHOX"/>
</dbReference>
<dbReference type="Gene3D" id="3.40.20.10">
    <property type="entry name" value="Severin"/>
    <property type="match status" value="1"/>
</dbReference>
<feature type="compositionally biased region" description="Polar residues" evidence="3">
    <location>
        <begin position="325"/>
        <end position="335"/>
    </location>
</feature>